<dbReference type="SUPFAM" id="SSF48452">
    <property type="entry name" value="TPR-like"/>
    <property type="match status" value="1"/>
</dbReference>
<keyword evidence="1" id="KW-0802">TPR repeat</keyword>
<dbReference type="InterPro" id="IPR001296">
    <property type="entry name" value="Glyco_trans_1"/>
</dbReference>
<dbReference type="Proteomes" id="UP000830167">
    <property type="component" value="Chromosome"/>
</dbReference>
<keyword evidence="5" id="KW-1185">Reference proteome</keyword>
<feature type="domain" description="Glycosyl transferase family 1" evidence="2">
    <location>
        <begin position="300"/>
        <end position="464"/>
    </location>
</feature>
<dbReference type="SUPFAM" id="SSF53756">
    <property type="entry name" value="UDP-Glycosyltransferase/glycogen phosphorylase"/>
    <property type="match status" value="1"/>
</dbReference>
<accession>A0ABY4CIF8</accession>
<dbReference type="InterPro" id="IPR022622">
    <property type="entry name" value="DUF3492"/>
</dbReference>
<feature type="domain" description="DUF3492" evidence="3">
    <location>
        <begin position="6"/>
        <end position="282"/>
    </location>
</feature>
<dbReference type="PANTHER" id="PTHR12526">
    <property type="entry name" value="GLYCOSYLTRANSFERASE"/>
    <property type="match status" value="1"/>
</dbReference>
<feature type="repeat" description="TPR" evidence="1">
    <location>
        <begin position="509"/>
        <end position="542"/>
    </location>
</feature>
<name>A0ABY4CIF8_9BACL</name>
<sequence length="585" mass="66577">MNDRIKVLLTTEGTYPFYQGGVSTWCDLLVKELDAVDYTIYTVLANPFVTQKFKLPKQSELLKMPLWGTEEPSEHIPVPFSEIYLAKKRTTDPVIRQMFLPLFKELILEIISEENHPQYFGQILSSLHLFFQEYEYKEAFKSELTWNTFKEIILDAVASQKYRLTQPDVYGLIQTLSWVYRFLNIINTPIPKTHVTHASAAAFCGIPCVIAKMQNQTPYLLTEHGVYLREQYISLTKSGYSSYMNTFLLRFVQSVVNLNYAFADQVSPVCAYNSRWEKRFGVPMKRVKVIYNGIDHQLFSDVQRKPNSDRTVVMVARIDPIKDILTFIRAAAHVRQQMPDVKFIIFGSVSVPAYYTQCLDLRDKLQLNEQLIFAGHTDTVAGAYQRGDIVVLSSISEAFPYSVVEAMMSARPVVATDVGGIREALGDTGILVRPRDPEGLAAGMTKLLQNAELRSLMGNEARERALNLFTLDKVLELHLKSYIQLAVKAEEKVVSFRKSNQNEMQAGLQKLYMEKGYALSANGFYKEAIGEFQNAIQVNPKSSSVPILLSELAKVYNRLGDYNRSFQELEKLQAFIDNIDSINIA</sequence>
<dbReference type="Gene3D" id="1.25.40.10">
    <property type="entry name" value="Tetratricopeptide repeat domain"/>
    <property type="match status" value="1"/>
</dbReference>
<dbReference type="InterPro" id="IPR047691">
    <property type="entry name" value="PelF-like"/>
</dbReference>
<reference evidence="4" key="1">
    <citation type="submission" date="2021-12" db="EMBL/GenBank/DDBJ databases">
        <title>Alicyclobacillaceae gen. nov., sp. nov., isolated from chalcocite enrichment system.</title>
        <authorList>
            <person name="Jiang Z."/>
        </authorList>
    </citation>
    <scope>NUCLEOTIDE SEQUENCE</scope>
    <source>
        <strain evidence="4">MYW30-H2</strain>
    </source>
</reference>
<dbReference type="PROSITE" id="PS50005">
    <property type="entry name" value="TPR"/>
    <property type="match status" value="1"/>
</dbReference>
<evidence type="ECO:0000256" key="1">
    <source>
        <dbReference type="PROSITE-ProRule" id="PRU00339"/>
    </source>
</evidence>
<gene>
    <name evidence="4" type="primary">pelF</name>
    <name evidence="4" type="ORF">LSG31_13975</name>
</gene>
<organism evidence="4 5">
    <name type="scientific">Fodinisporobacter ferrooxydans</name>
    <dbReference type="NCBI Taxonomy" id="2901836"/>
    <lineage>
        <taxon>Bacteria</taxon>
        <taxon>Bacillati</taxon>
        <taxon>Bacillota</taxon>
        <taxon>Bacilli</taxon>
        <taxon>Bacillales</taxon>
        <taxon>Alicyclobacillaceae</taxon>
        <taxon>Fodinisporobacter</taxon>
    </lineage>
</organism>
<dbReference type="Pfam" id="PF11997">
    <property type="entry name" value="DUF3492"/>
    <property type="match status" value="1"/>
</dbReference>
<dbReference type="Pfam" id="PF00534">
    <property type="entry name" value="Glycos_transf_1"/>
    <property type="match status" value="1"/>
</dbReference>
<evidence type="ECO:0000259" key="3">
    <source>
        <dbReference type="Pfam" id="PF11997"/>
    </source>
</evidence>
<evidence type="ECO:0000313" key="5">
    <source>
        <dbReference type="Proteomes" id="UP000830167"/>
    </source>
</evidence>
<evidence type="ECO:0000313" key="4">
    <source>
        <dbReference type="EMBL" id="UOF89031.1"/>
    </source>
</evidence>
<dbReference type="RefSeq" id="WP_347435713.1">
    <property type="nucleotide sequence ID" value="NZ_CP089291.1"/>
</dbReference>
<dbReference type="InterPro" id="IPR019734">
    <property type="entry name" value="TPR_rpt"/>
</dbReference>
<evidence type="ECO:0000259" key="2">
    <source>
        <dbReference type="Pfam" id="PF00534"/>
    </source>
</evidence>
<protein>
    <submittedName>
        <fullName evidence="4">GT4 family glycosyltransferase PelF</fullName>
    </submittedName>
</protein>
<dbReference type="NCBIfam" id="NF038011">
    <property type="entry name" value="PelF"/>
    <property type="match status" value="1"/>
</dbReference>
<proteinExistence type="predicted"/>
<dbReference type="InterPro" id="IPR011990">
    <property type="entry name" value="TPR-like_helical_dom_sf"/>
</dbReference>
<dbReference type="EMBL" id="CP089291">
    <property type="protein sequence ID" value="UOF89031.1"/>
    <property type="molecule type" value="Genomic_DNA"/>
</dbReference>
<dbReference type="Gene3D" id="3.40.50.2000">
    <property type="entry name" value="Glycogen Phosphorylase B"/>
    <property type="match status" value="2"/>
</dbReference>